<dbReference type="InterPro" id="IPR007658">
    <property type="entry name" value="DUF594"/>
</dbReference>
<comment type="caution">
    <text evidence="1">The sequence shown here is derived from an EMBL/GenBank/DDBJ whole genome shotgun (WGS) entry which is preliminary data.</text>
</comment>
<dbReference type="Proteomes" id="UP000775213">
    <property type="component" value="Unassembled WGS sequence"/>
</dbReference>
<keyword evidence="2" id="KW-1185">Reference proteome</keyword>
<evidence type="ECO:0000313" key="1">
    <source>
        <dbReference type="EMBL" id="KAH0469364.1"/>
    </source>
</evidence>
<dbReference type="AlphaFoldDB" id="A0AAV7H6D0"/>
<sequence>MEEEEITSRVTRKCLEIKACKYLSNYMRHLVLMRSEIMSTMVRASPMSLYRAFDDMVRLIRNYKMQNAEVEEVCRKILTTPVVWSSDNKSLFIIAQVLAYLILLIKEEERSQVLTTIWVELLMQVTKNSREIMHVKQLISGGELLTFIWLLNKHVKIDDIFDIIVDIPIN</sequence>
<reference evidence="1 2" key="1">
    <citation type="journal article" date="2021" name="Hortic Res">
        <title>Chromosome-scale assembly of the Dendrobium chrysotoxum genome enhances the understanding of orchid evolution.</title>
        <authorList>
            <person name="Zhang Y."/>
            <person name="Zhang G.Q."/>
            <person name="Zhang D."/>
            <person name="Liu X.D."/>
            <person name="Xu X.Y."/>
            <person name="Sun W.H."/>
            <person name="Yu X."/>
            <person name="Zhu X."/>
            <person name="Wang Z.W."/>
            <person name="Zhao X."/>
            <person name="Zhong W.Y."/>
            <person name="Chen H."/>
            <person name="Yin W.L."/>
            <person name="Huang T."/>
            <person name="Niu S.C."/>
            <person name="Liu Z.J."/>
        </authorList>
    </citation>
    <scope>NUCLEOTIDE SEQUENCE [LARGE SCALE GENOMIC DNA]</scope>
    <source>
        <strain evidence="1">Lindl</strain>
    </source>
</reference>
<dbReference type="PANTHER" id="PTHR31325">
    <property type="entry name" value="OS01G0798800 PROTEIN-RELATED"/>
    <property type="match status" value="1"/>
</dbReference>
<proteinExistence type="predicted"/>
<protein>
    <submittedName>
        <fullName evidence="1">Uncharacterized protein</fullName>
    </submittedName>
</protein>
<gene>
    <name evidence="1" type="ORF">IEQ34_000922</name>
</gene>
<organism evidence="1 2">
    <name type="scientific">Dendrobium chrysotoxum</name>
    <name type="common">Orchid</name>
    <dbReference type="NCBI Taxonomy" id="161865"/>
    <lineage>
        <taxon>Eukaryota</taxon>
        <taxon>Viridiplantae</taxon>
        <taxon>Streptophyta</taxon>
        <taxon>Embryophyta</taxon>
        <taxon>Tracheophyta</taxon>
        <taxon>Spermatophyta</taxon>
        <taxon>Magnoliopsida</taxon>
        <taxon>Liliopsida</taxon>
        <taxon>Asparagales</taxon>
        <taxon>Orchidaceae</taxon>
        <taxon>Epidendroideae</taxon>
        <taxon>Malaxideae</taxon>
        <taxon>Dendrobiinae</taxon>
        <taxon>Dendrobium</taxon>
    </lineage>
</organism>
<name>A0AAV7H6D0_DENCH</name>
<dbReference type="EMBL" id="JAGFBR010000002">
    <property type="protein sequence ID" value="KAH0469364.1"/>
    <property type="molecule type" value="Genomic_DNA"/>
</dbReference>
<dbReference type="Pfam" id="PF04578">
    <property type="entry name" value="DUF594"/>
    <property type="match status" value="1"/>
</dbReference>
<evidence type="ECO:0000313" key="2">
    <source>
        <dbReference type="Proteomes" id="UP000775213"/>
    </source>
</evidence>
<accession>A0AAV7H6D0</accession>